<gene>
    <name evidence="2" type="ORF">D5H75_01770</name>
</gene>
<feature type="signal peptide" evidence="1">
    <location>
        <begin position="1"/>
        <end position="25"/>
    </location>
</feature>
<evidence type="ECO:0000256" key="1">
    <source>
        <dbReference type="SAM" id="SignalP"/>
    </source>
</evidence>
<organism evidence="2 3">
    <name type="scientific">Bailinhaonella thermotolerans</name>
    <dbReference type="NCBI Taxonomy" id="1070861"/>
    <lineage>
        <taxon>Bacteria</taxon>
        <taxon>Bacillati</taxon>
        <taxon>Actinomycetota</taxon>
        <taxon>Actinomycetes</taxon>
        <taxon>Streptosporangiales</taxon>
        <taxon>Streptosporangiaceae</taxon>
        <taxon>Bailinhaonella</taxon>
    </lineage>
</organism>
<proteinExistence type="predicted"/>
<dbReference type="RefSeq" id="WP_119924524.1">
    <property type="nucleotide sequence ID" value="NZ_QZEY01000001.1"/>
</dbReference>
<accession>A0A3A4B317</accession>
<dbReference type="EMBL" id="QZEY01000001">
    <property type="protein sequence ID" value="RJL35551.1"/>
    <property type="molecule type" value="Genomic_DNA"/>
</dbReference>
<evidence type="ECO:0000313" key="3">
    <source>
        <dbReference type="Proteomes" id="UP000265768"/>
    </source>
</evidence>
<comment type="caution">
    <text evidence="2">The sequence shown here is derived from an EMBL/GenBank/DDBJ whole genome shotgun (WGS) entry which is preliminary data.</text>
</comment>
<dbReference type="Proteomes" id="UP000265768">
    <property type="component" value="Unassembled WGS sequence"/>
</dbReference>
<keyword evidence="3" id="KW-1185">Reference proteome</keyword>
<protein>
    <submittedName>
        <fullName evidence="2">Uncharacterized protein</fullName>
    </submittedName>
</protein>
<sequence length="167" mass="17362">MMMRKPTAKTALLVFLGAVALAGMAAPARSDTASASRPGASAAADGAWRAYGNVNPITSSTSTWGCAASKAIAVDVVAQVCAVRAQHGGAVQGAVIVRNNRSTRYDTAAGSELFTYGEYREGYWVCPVSGVAPHSWSVCFGTTLPLSVLTHARGWAAYTDLETSPYV</sequence>
<feature type="chain" id="PRO_5039026398" evidence="1">
    <location>
        <begin position="26"/>
        <end position="167"/>
    </location>
</feature>
<dbReference type="OrthoDB" id="4242268at2"/>
<keyword evidence="1" id="KW-0732">Signal</keyword>
<reference evidence="2 3" key="1">
    <citation type="submission" date="2018-09" db="EMBL/GenBank/DDBJ databases">
        <title>YIM 75507 draft genome.</title>
        <authorList>
            <person name="Tang S."/>
            <person name="Feng Y."/>
        </authorList>
    </citation>
    <scope>NUCLEOTIDE SEQUENCE [LARGE SCALE GENOMIC DNA]</scope>
    <source>
        <strain evidence="2 3">YIM 75507</strain>
    </source>
</reference>
<dbReference type="AlphaFoldDB" id="A0A3A4B317"/>
<evidence type="ECO:0000313" key="2">
    <source>
        <dbReference type="EMBL" id="RJL35551.1"/>
    </source>
</evidence>
<name>A0A3A4B317_9ACTN</name>